<comment type="caution">
    <text evidence="1">The sequence shown here is derived from an EMBL/GenBank/DDBJ whole genome shotgun (WGS) entry which is preliminary data.</text>
</comment>
<protein>
    <submittedName>
        <fullName evidence="1">Uncharacterized protein</fullName>
    </submittedName>
</protein>
<sequence>MPTWQIFSDDGNTFRWEISDRLLAIEEPMDALAQEPSHSNRLPSMADLLLQGSSRLMEDIEGNLDITPIFRTGSGKSVAVKQSSISKALAIFGDEADQVNPTGHHGEGDNRFGFSNSTLWSGSEKAFKRSNSILEAGFSRKSHTSNSLFQTGSDKMVGISSAGLLRAKTLLGLEENSDLKHFEGFEQEGEHLTSAEPCILQSSSHLDVNQAATNLLSTGDASKSFFQTGSGKIVSISSAGLVRAKTLLGLEENSDLKQLEGFDWEGGRPKQCSSSLNVNMVASNTLPTVDAIIPISRSDIKFNSPFCETNKEFPDFMQSESKPPPIRFHTAGGRSISVSSDALQRARSLLGDHDVGAHDNNENANDNLFSFTGGRECKDISQDKENDSVTPFSHLRIGSGQSMSKNFTSPLQIDSCQKQQNFRLGNVVTGNNLIKKFDAEANESGNNSHNGYSPNGNPLNKKLHLGRLGVLGNSVGSKNNQLQRSSKEPLVDISNNIYENSADAKLSSGEKRRLISTVSPFKRPRISKFVTPLKKNNSAIPPGTSPLATKQSSHNRRSLLKFPFQVARLYMKEYVGEAPFQQSKLENLPEEIRRINPDSAEKYMFHDGFGSDCIGAEAFYHKLAESGASMQYVSKQWVANHYKWIVWKLASYERCYPAKFSGKLLTISNVLEELKYRYEREVNHGHRSAIKRILEGDSPPSIRMVLCISSVCSNWGAEANHQSIVSTDVENVAGPAQIELTDGWYSIHAFLDFPLSKKLAAGKLFVGQKLRIWGAGLSGWAGPILPLEVSRSTNLLLHMNGTYRVHWADRLGFCKDDGFPLSFGSIKSSGGVVPSTLVGILRIYPVLYRERLHEGGFVVRSERMESKVLQLYNQRRSIIIEGIMSELQKGNKDLHPRDDNDSEGAKILKMLETAAEPEVLMAEMTSEQLTSFTAYQSKLESMRQSYMQKSLKKALEAAGLSGREVTPFMRVRVVGLTSKTFRKSKSQTGLITIWNPTEKHQLELLEGQAYVVPWLLPLGSDSTTLYLQTRGSNTKWVPLSPVATENFQPFFSPRKSIILSKLGEVPLSSEFDVAAFVIYVGDAYTSAHQKKQWVFVTEGSTCESDSGEPLDSLLAISFYAPSTENDPVAPVNHSLAGSTVGFFNLIKRAKDQVNNLWVAEATENSTYSLNFCHLQCSHLKDAANSAQKWANVSSSTIENLKRRVLSVISKPRA</sequence>
<evidence type="ECO:0000313" key="1">
    <source>
        <dbReference type="EMBL" id="KAI5663208.1"/>
    </source>
</evidence>
<keyword evidence="2" id="KW-1185">Reference proteome</keyword>
<dbReference type="EMBL" id="CM044705">
    <property type="protein sequence ID" value="KAI5663208.1"/>
    <property type="molecule type" value="Genomic_DNA"/>
</dbReference>
<dbReference type="Proteomes" id="UP001060085">
    <property type="component" value="Linkage Group LG05"/>
</dbReference>
<evidence type="ECO:0000313" key="2">
    <source>
        <dbReference type="Proteomes" id="UP001060085"/>
    </source>
</evidence>
<reference evidence="2" key="1">
    <citation type="journal article" date="2023" name="Nat. Plants">
        <title>Single-cell RNA sequencing provides a high-resolution roadmap for understanding the multicellular compartmentation of specialized metabolism.</title>
        <authorList>
            <person name="Sun S."/>
            <person name="Shen X."/>
            <person name="Li Y."/>
            <person name="Li Y."/>
            <person name="Wang S."/>
            <person name="Li R."/>
            <person name="Zhang H."/>
            <person name="Shen G."/>
            <person name="Guo B."/>
            <person name="Wei J."/>
            <person name="Xu J."/>
            <person name="St-Pierre B."/>
            <person name="Chen S."/>
            <person name="Sun C."/>
        </authorList>
    </citation>
    <scope>NUCLEOTIDE SEQUENCE [LARGE SCALE GENOMIC DNA]</scope>
</reference>
<proteinExistence type="predicted"/>
<gene>
    <name evidence="1" type="ORF">M9H77_22531</name>
</gene>
<accession>A0ACC0AQG2</accession>
<organism evidence="1 2">
    <name type="scientific">Catharanthus roseus</name>
    <name type="common">Madagascar periwinkle</name>
    <name type="synonym">Vinca rosea</name>
    <dbReference type="NCBI Taxonomy" id="4058"/>
    <lineage>
        <taxon>Eukaryota</taxon>
        <taxon>Viridiplantae</taxon>
        <taxon>Streptophyta</taxon>
        <taxon>Embryophyta</taxon>
        <taxon>Tracheophyta</taxon>
        <taxon>Spermatophyta</taxon>
        <taxon>Magnoliopsida</taxon>
        <taxon>eudicotyledons</taxon>
        <taxon>Gunneridae</taxon>
        <taxon>Pentapetalae</taxon>
        <taxon>asterids</taxon>
        <taxon>lamiids</taxon>
        <taxon>Gentianales</taxon>
        <taxon>Apocynaceae</taxon>
        <taxon>Rauvolfioideae</taxon>
        <taxon>Vinceae</taxon>
        <taxon>Catharanthinae</taxon>
        <taxon>Catharanthus</taxon>
    </lineage>
</organism>
<name>A0ACC0AQG2_CATRO</name>